<dbReference type="eggNOG" id="ENOG5031UT6">
    <property type="taxonomic scope" value="Bacteria"/>
</dbReference>
<organism evidence="1 2">
    <name type="scientific">Olsenella profusa F0195</name>
    <dbReference type="NCBI Taxonomy" id="1125712"/>
    <lineage>
        <taxon>Bacteria</taxon>
        <taxon>Bacillati</taxon>
        <taxon>Actinomycetota</taxon>
        <taxon>Coriobacteriia</taxon>
        <taxon>Coriobacteriales</taxon>
        <taxon>Atopobiaceae</taxon>
        <taxon>Olsenella</taxon>
    </lineage>
</organism>
<dbReference type="RefSeq" id="WP_021726237.1">
    <property type="nucleotide sequence ID" value="NZ_AWEZ01000045.1"/>
</dbReference>
<reference evidence="1 2" key="1">
    <citation type="submission" date="2013-08" db="EMBL/GenBank/DDBJ databases">
        <authorList>
            <person name="Durkin A.S."/>
            <person name="Haft D.R."/>
            <person name="McCorrison J."/>
            <person name="Torralba M."/>
            <person name="Gillis M."/>
            <person name="Haft D.H."/>
            <person name="Methe B."/>
            <person name="Sutton G."/>
            <person name="Nelson K.E."/>
        </authorList>
    </citation>
    <scope>NUCLEOTIDE SEQUENCE [LARGE SCALE GENOMIC DNA]</scope>
    <source>
        <strain evidence="1 2">F0195</strain>
    </source>
</reference>
<dbReference type="PATRIC" id="fig|1125712.3.peg.1272"/>
<dbReference type="NCBIfam" id="NF038093">
    <property type="entry name" value="GrdX"/>
    <property type="match status" value="1"/>
</dbReference>
<dbReference type="STRING" id="1125712.HMPREF1316_0147"/>
<dbReference type="InterPro" id="IPR047735">
    <property type="entry name" value="GrdX-like"/>
</dbReference>
<name>U2TQI1_9ACTN</name>
<keyword evidence="2" id="KW-1185">Reference proteome</keyword>
<dbReference type="EMBL" id="AWEZ01000045">
    <property type="protein sequence ID" value="ERL08368.1"/>
    <property type="molecule type" value="Genomic_DNA"/>
</dbReference>
<evidence type="ECO:0000313" key="2">
    <source>
        <dbReference type="Proteomes" id="UP000016638"/>
    </source>
</evidence>
<dbReference type="AlphaFoldDB" id="U2TQI1"/>
<proteinExistence type="predicted"/>
<evidence type="ECO:0000313" key="1">
    <source>
        <dbReference type="EMBL" id="ERL08368.1"/>
    </source>
</evidence>
<sequence length="130" mass="14695">MTVITNNPHLRGAANVQFVDGSFRDVLIKVRDLVYVGHELVSHPLFASLGMMFSPYRTVILSERKDTPSAEHARVVEDSIISYDHATQERQHVGRNDEDYARMDLELYRSACEECGTALRGREVCEGLGR</sequence>
<accession>U2TQI1</accession>
<dbReference type="Proteomes" id="UP000016638">
    <property type="component" value="Unassembled WGS sequence"/>
</dbReference>
<gene>
    <name evidence="1" type="ORF">HMPREF1316_0147</name>
</gene>
<protein>
    <recommendedName>
        <fullName evidence="3">GrdX protein</fullName>
    </recommendedName>
</protein>
<comment type="caution">
    <text evidence="1">The sequence shown here is derived from an EMBL/GenBank/DDBJ whole genome shotgun (WGS) entry which is preliminary data.</text>
</comment>
<evidence type="ECO:0008006" key="3">
    <source>
        <dbReference type="Google" id="ProtNLM"/>
    </source>
</evidence>
<dbReference type="OrthoDB" id="9815289at2"/>